<evidence type="ECO:0000256" key="4">
    <source>
        <dbReference type="ARBA" id="ARBA00023125"/>
    </source>
</evidence>
<dbReference type="EMBL" id="FMPG01000005">
    <property type="protein sequence ID" value="SCT00246.1"/>
    <property type="molecule type" value="Genomic_DNA"/>
</dbReference>
<dbReference type="GO" id="GO:0003677">
    <property type="term" value="F:DNA binding"/>
    <property type="evidence" value="ECO:0007669"/>
    <property type="project" value="UniProtKB-KW"/>
</dbReference>
<comment type="subcellular location">
    <subcellularLocation>
        <location evidence="1">Cytoplasm</location>
    </subcellularLocation>
</comment>
<evidence type="ECO:0000259" key="6">
    <source>
        <dbReference type="PROSITE" id="PS50930"/>
    </source>
</evidence>
<evidence type="ECO:0000256" key="3">
    <source>
        <dbReference type="ARBA" id="ARBA00023015"/>
    </source>
</evidence>
<protein>
    <submittedName>
        <fullName evidence="8">LytTr DNA-binding domain protein</fullName>
    </submittedName>
</protein>
<dbReference type="Gene3D" id="2.40.50.1020">
    <property type="entry name" value="LytTr DNA-binding domain"/>
    <property type="match status" value="1"/>
</dbReference>
<accession>A0A1D4MP76</accession>
<dbReference type="Pfam" id="PF04397">
    <property type="entry name" value="LytTR"/>
    <property type="match status" value="1"/>
</dbReference>
<dbReference type="GO" id="GO:0000156">
    <property type="term" value="F:phosphorelay response regulator activity"/>
    <property type="evidence" value="ECO:0007669"/>
    <property type="project" value="InterPro"/>
</dbReference>
<dbReference type="Proteomes" id="UP000095412">
    <property type="component" value="Unassembled WGS sequence"/>
</dbReference>
<organism evidence="8 10">
    <name type="scientific">Staphylococcus caeli</name>
    <dbReference type="NCBI Taxonomy" id="2201815"/>
    <lineage>
        <taxon>Bacteria</taxon>
        <taxon>Bacillati</taxon>
        <taxon>Bacillota</taxon>
        <taxon>Bacilli</taxon>
        <taxon>Bacillales</taxon>
        <taxon>Staphylococcaceae</taxon>
        <taxon>Staphylococcus</taxon>
    </lineage>
</organism>
<keyword evidence="4 8" id="KW-0238">DNA-binding</keyword>
<keyword evidence="3" id="KW-0805">Transcription regulation</keyword>
<dbReference type="PANTHER" id="PTHR37299:SF2">
    <property type="entry name" value="HTH LYTTR-TYPE DOMAIN-CONTAINING PROTEIN"/>
    <property type="match status" value="1"/>
</dbReference>
<gene>
    <name evidence="8" type="ORF">SAMEA2297795_01573</name>
    <name evidence="7" type="ORF">SAMEA2297796_01194</name>
</gene>
<evidence type="ECO:0000256" key="5">
    <source>
        <dbReference type="ARBA" id="ARBA00023163"/>
    </source>
</evidence>
<evidence type="ECO:0000313" key="9">
    <source>
        <dbReference type="Proteomes" id="UP000095412"/>
    </source>
</evidence>
<evidence type="ECO:0000256" key="2">
    <source>
        <dbReference type="ARBA" id="ARBA00022490"/>
    </source>
</evidence>
<dbReference type="InterPro" id="IPR007492">
    <property type="entry name" value="LytTR_DNA-bd_dom"/>
</dbReference>
<dbReference type="PROSITE" id="PS50930">
    <property type="entry name" value="HTH_LYTTR"/>
    <property type="match status" value="1"/>
</dbReference>
<dbReference type="OrthoDB" id="9808614at2"/>
<dbReference type="GO" id="GO:0005737">
    <property type="term" value="C:cytoplasm"/>
    <property type="evidence" value="ECO:0007669"/>
    <property type="project" value="UniProtKB-SubCell"/>
</dbReference>
<evidence type="ECO:0000313" key="10">
    <source>
        <dbReference type="Proteomes" id="UP000095768"/>
    </source>
</evidence>
<name>A0A1D4MP76_9STAP</name>
<evidence type="ECO:0000256" key="1">
    <source>
        <dbReference type="ARBA" id="ARBA00004496"/>
    </source>
</evidence>
<sequence length="146" mass="17272">MEVTTIYDNQLPKDSIVIKSHEDTERLPEILNYINQLSDSKLFPGKYNEETYYVKQHHIICFRIENKVLTMVTPEYQYTTSQRLYEIKAQLSAHFLQISKSEIINVNYIDKLKLNKNGTIKIIFTNGDYTYSSRRYLPLIKEALKL</sequence>
<dbReference type="AlphaFoldDB" id="A0A1D4MP76"/>
<proteinExistence type="predicted"/>
<feature type="domain" description="HTH LytTR-type" evidence="6">
    <location>
        <begin position="43"/>
        <end position="146"/>
    </location>
</feature>
<dbReference type="RefSeq" id="WP_069995375.1">
    <property type="nucleotide sequence ID" value="NZ_FMPG01000005.1"/>
</dbReference>
<dbReference type="Proteomes" id="UP000095768">
    <property type="component" value="Unassembled WGS sequence"/>
</dbReference>
<dbReference type="EMBL" id="FMPI01000006">
    <property type="protein sequence ID" value="SCS81335.1"/>
    <property type="molecule type" value="Genomic_DNA"/>
</dbReference>
<dbReference type="PANTHER" id="PTHR37299">
    <property type="entry name" value="TRANSCRIPTIONAL REGULATOR-RELATED"/>
    <property type="match status" value="1"/>
</dbReference>
<dbReference type="SMART" id="SM00850">
    <property type="entry name" value="LytTR"/>
    <property type="match status" value="1"/>
</dbReference>
<keyword evidence="5" id="KW-0804">Transcription</keyword>
<keyword evidence="9" id="KW-1185">Reference proteome</keyword>
<reference evidence="8 10" key="2">
    <citation type="submission" date="2016-09" db="EMBL/GenBank/DDBJ databases">
        <authorList>
            <consortium name="Pathogen Informatics"/>
        </authorList>
    </citation>
    <scope>NUCLEOTIDE SEQUENCE [LARGE SCALE GENOMIC DNA]</scope>
    <source>
        <strain evidence="8 10">82B</strain>
    </source>
</reference>
<reference evidence="7 9" key="1">
    <citation type="submission" date="2016-09" db="EMBL/GenBank/DDBJ databases">
        <authorList>
            <consortium name="Pathogen Informatics"/>
            <person name="Sun Q."/>
            <person name="Inoue M."/>
        </authorList>
    </citation>
    <scope>NUCLEOTIDE SEQUENCE [LARGE SCALE GENOMIC DNA]</scope>
    <source>
        <strain evidence="7 9">82C</strain>
    </source>
</reference>
<dbReference type="InterPro" id="IPR046947">
    <property type="entry name" value="LytR-like"/>
</dbReference>
<keyword evidence="2" id="KW-0963">Cytoplasm</keyword>
<evidence type="ECO:0000313" key="7">
    <source>
        <dbReference type="EMBL" id="SCS81335.1"/>
    </source>
</evidence>
<evidence type="ECO:0000313" key="8">
    <source>
        <dbReference type="EMBL" id="SCT00246.1"/>
    </source>
</evidence>